<dbReference type="Proteomes" id="UP000326678">
    <property type="component" value="Chromosome Gxm1"/>
</dbReference>
<evidence type="ECO:0008006" key="3">
    <source>
        <dbReference type="Google" id="ProtNLM"/>
    </source>
</evidence>
<accession>A0A5P8VY70</accession>
<organism evidence="1 2">
    <name type="scientific">Nostoc sphaeroides CCNUC1</name>
    <dbReference type="NCBI Taxonomy" id="2653204"/>
    <lineage>
        <taxon>Bacteria</taxon>
        <taxon>Bacillati</taxon>
        <taxon>Cyanobacteriota</taxon>
        <taxon>Cyanophyceae</taxon>
        <taxon>Nostocales</taxon>
        <taxon>Nostocaceae</taxon>
        <taxon>Nostoc</taxon>
    </lineage>
</organism>
<dbReference type="RefSeq" id="WP_152588775.1">
    <property type="nucleotide sequence ID" value="NZ_CP045226.1"/>
</dbReference>
<proteinExistence type="predicted"/>
<reference evidence="1 2" key="1">
    <citation type="submission" date="2019-10" db="EMBL/GenBank/DDBJ databases">
        <title>Genomic and transcriptomic insights into the perfect genentic adaptation of a filamentous nitrogen-fixing cyanobacterium to rice fields.</title>
        <authorList>
            <person name="Chen Z."/>
        </authorList>
    </citation>
    <scope>NUCLEOTIDE SEQUENCE [LARGE SCALE GENOMIC DNA]</scope>
    <source>
        <strain evidence="1">CCNUC1</strain>
    </source>
</reference>
<evidence type="ECO:0000313" key="1">
    <source>
        <dbReference type="EMBL" id="QFS44769.1"/>
    </source>
</evidence>
<sequence length="120" mass="13359">MPRQKRASRVLEKAQLRLSGLKAIDPKIDFGDAKNLNNLSQQIDQLRTKIDSYNTALSVIDASKTDIEQQEKSLGALCEMMLLSVAAKYGKDSNEYEMAGGVRKSDRVRKSTVTRLKSLA</sequence>
<dbReference type="KEGG" id="nsh:GXM_02244"/>
<dbReference type="AlphaFoldDB" id="A0A5P8VY70"/>
<dbReference type="EMBL" id="CP045226">
    <property type="protein sequence ID" value="QFS44769.1"/>
    <property type="molecule type" value="Genomic_DNA"/>
</dbReference>
<keyword evidence="2" id="KW-1185">Reference proteome</keyword>
<name>A0A5P8VY70_9NOSO</name>
<evidence type="ECO:0000313" key="2">
    <source>
        <dbReference type="Proteomes" id="UP000326678"/>
    </source>
</evidence>
<protein>
    <recommendedName>
        <fullName evidence="3">ATPase involved in DNA repair</fullName>
    </recommendedName>
</protein>
<gene>
    <name evidence="1" type="ORF">GXM_02244</name>
</gene>